<gene>
    <name evidence="1" type="ORF">ACFQ4O_18250</name>
</gene>
<keyword evidence="2" id="KW-1185">Reference proteome</keyword>
<dbReference type="Gene3D" id="1.25.10.10">
    <property type="entry name" value="Leucine-rich Repeat Variant"/>
    <property type="match status" value="1"/>
</dbReference>
<dbReference type="RefSeq" id="WP_378777862.1">
    <property type="nucleotide sequence ID" value="NZ_JBHTMX010000451.1"/>
</dbReference>
<dbReference type="SUPFAM" id="SSF48371">
    <property type="entry name" value="ARM repeat"/>
    <property type="match status" value="1"/>
</dbReference>
<dbReference type="InterPro" id="IPR019285">
    <property type="entry name" value="DUF2336"/>
</dbReference>
<accession>A0ABW3ZDB5</accession>
<dbReference type="EMBL" id="JBHTMX010000451">
    <property type="protein sequence ID" value="MFD1333952.1"/>
    <property type="molecule type" value="Genomic_DNA"/>
</dbReference>
<comment type="caution">
    <text evidence="1">The sequence shown here is derived from an EMBL/GenBank/DDBJ whole genome shotgun (WGS) entry which is preliminary data.</text>
</comment>
<evidence type="ECO:0000313" key="1">
    <source>
        <dbReference type="EMBL" id="MFD1333952.1"/>
    </source>
</evidence>
<proteinExistence type="predicted"/>
<organism evidence="1 2">
    <name type="scientific">Methylopila musalis</name>
    <dbReference type="NCBI Taxonomy" id="1134781"/>
    <lineage>
        <taxon>Bacteria</taxon>
        <taxon>Pseudomonadati</taxon>
        <taxon>Pseudomonadota</taxon>
        <taxon>Alphaproteobacteria</taxon>
        <taxon>Hyphomicrobiales</taxon>
        <taxon>Methylopilaceae</taxon>
        <taxon>Methylopila</taxon>
    </lineage>
</organism>
<name>A0ABW3ZDB5_9HYPH</name>
<dbReference type="Pfam" id="PF10098">
    <property type="entry name" value="DUF2336"/>
    <property type="match status" value="1"/>
</dbReference>
<dbReference type="Proteomes" id="UP001597171">
    <property type="component" value="Unassembled WGS sequence"/>
</dbReference>
<sequence length="143" mass="14746">MIVERYFEWVESAPAALRAEAAGALARTYRHGELEAPLRAEIEGALIRSLDDPHLAVRCAIAEALGSCANASPALILALAHDAPDVAEPVLARSPLLSDMELVDMVALGGVRAQVAVARRAAVSAPLAAALAEIGCADACVAL</sequence>
<dbReference type="InterPro" id="IPR016024">
    <property type="entry name" value="ARM-type_fold"/>
</dbReference>
<reference evidence="2" key="1">
    <citation type="journal article" date="2019" name="Int. J. Syst. Evol. Microbiol.">
        <title>The Global Catalogue of Microorganisms (GCM) 10K type strain sequencing project: providing services to taxonomists for standard genome sequencing and annotation.</title>
        <authorList>
            <consortium name="The Broad Institute Genomics Platform"/>
            <consortium name="The Broad Institute Genome Sequencing Center for Infectious Disease"/>
            <person name="Wu L."/>
            <person name="Ma J."/>
        </authorList>
    </citation>
    <scope>NUCLEOTIDE SEQUENCE [LARGE SCALE GENOMIC DNA]</scope>
    <source>
        <strain evidence="2">CCUG 61696</strain>
    </source>
</reference>
<feature type="non-terminal residue" evidence="1">
    <location>
        <position position="143"/>
    </location>
</feature>
<evidence type="ECO:0000313" key="2">
    <source>
        <dbReference type="Proteomes" id="UP001597171"/>
    </source>
</evidence>
<protein>
    <submittedName>
        <fullName evidence="1">DUF2336 domain-containing protein</fullName>
    </submittedName>
</protein>
<dbReference type="InterPro" id="IPR011989">
    <property type="entry name" value="ARM-like"/>
</dbReference>